<proteinExistence type="predicted"/>
<comment type="caution">
    <text evidence="1">The sequence shown here is derived from an EMBL/GenBank/DDBJ whole genome shotgun (WGS) entry which is preliminary data.</text>
</comment>
<dbReference type="HOGENOM" id="CLU_1622118_0_0_1"/>
<dbReference type="VEuPathDB" id="GiardiaDB:GL50803_88922"/>
<dbReference type="Proteomes" id="UP000001548">
    <property type="component" value="Unassembled WGS sequence"/>
</dbReference>
<name>D3KH26_GIAIC</name>
<dbReference type="OMA" id="YLKSIHW"/>
<accession>D3KH26</accession>
<reference evidence="1 2" key="1">
    <citation type="journal article" date="2007" name="Science">
        <title>Genomic minimalism in the early diverging intestinal parasite Giardia lamblia.</title>
        <authorList>
            <person name="Morrison H.G."/>
            <person name="McArthur A.G."/>
            <person name="Gillin F.D."/>
            <person name="Aley S.B."/>
            <person name="Adam R.D."/>
            <person name="Olsen G.J."/>
            <person name="Best A.A."/>
            <person name="Cande W.Z."/>
            <person name="Chen F."/>
            <person name="Cipriano M.J."/>
            <person name="Davids B.J."/>
            <person name="Dawson S.C."/>
            <person name="Elmendorf H.G."/>
            <person name="Hehl A.B."/>
            <person name="Holder M.E."/>
            <person name="Huse S.M."/>
            <person name="Kim U.U."/>
            <person name="Lasek-Nesselquist E."/>
            <person name="Manning G."/>
            <person name="Nigam A."/>
            <person name="Nixon J.E."/>
            <person name="Palm D."/>
            <person name="Passamaneck N.E."/>
            <person name="Prabhu A."/>
            <person name="Reich C.I."/>
            <person name="Reiner D.S."/>
            <person name="Samuelson J."/>
            <person name="Svard S.G."/>
            <person name="Sogin M.L."/>
        </authorList>
    </citation>
    <scope>NUCLEOTIDE SEQUENCE [LARGE SCALE GENOMIC DNA]</scope>
    <source>
        <strain evidence="1 2">WB C6</strain>
    </source>
</reference>
<organism evidence="1 2">
    <name type="scientific">Giardia intestinalis (strain ATCC 50803 / WB clone C6)</name>
    <name type="common">Giardia lamblia</name>
    <dbReference type="NCBI Taxonomy" id="184922"/>
    <lineage>
        <taxon>Eukaryota</taxon>
        <taxon>Metamonada</taxon>
        <taxon>Diplomonadida</taxon>
        <taxon>Hexamitidae</taxon>
        <taxon>Giardiinae</taxon>
        <taxon>Giardia</taxon>
    </lineage>
</organism>
<evidence type="ECO:0000313" key="2">
    <source>
        <dbReference type="Proteomes" id="UP000001548"/>
    </source>
</evidence>
<evidence type="ECO:0000313" key="1">
    <source>
        <dbReference type="EMBL" id="KAE8305826.1"/>
    </source>
</evidence>
<dbReference type="EMBL" id="AACB03000001">
    <property type="protein sequence ID" value="KAE8305826.1"/>
    <property type="molecule type" value="Genomic_DNA"/>
</dbReference>
<keyword evidence="2" id="KW-1185">Reference proteome</keyword>
<sequence length="164" mass="18745">MPESAPLRITRDVCLILSMVCGADVQHTLKLDLHEVLSNFYLISKCSDEDLKTIAVYACTLLLRLQKISRHVTVRNVKKLFIVSLMFACNMLSDLELPFSVWPAFSRCLDESSTVREMCVWYLKSIHWNLHVRSDLYNSMLGLVSLQPEAEPLTTPRIIDSTNN</sequence>
<dbReference type="AlphaFoldDB" id="D3KH26"/>
<protein>
    <submittedName>
        <fullName evidence="1">Uncharacterized protein</fullName>
    </submittedName>
</protein>
<gene>
    <name evidence="1" type="ORF">GL50803_0088922</name>
</gene>